<dbReference type="GO" id="GO:0003676">
    <property type="term" value="F:nucleic acid binding"/>
    <property type="evidence" value="ECO:0007669"/>
    <property type="project" value="InterPro"/>
</dbReference>
<evidence type="ECO:0000313" key="2">
    <source>
        <dbReference type="Proteomes" id="UP000887159"/>
    </source>
</evidence>
<gene>
    <name evidence="1" type="primary">TCB1_847</name>
    <name evidence="1" type="ORF">TNCV_4404491</name>
</gene>
<organism evidence="1 2">
    <name type="scientific">Trichonephila clavipes</name>
    <name type="common">Golden silk orbweaver</name>
    <name type="synonym">Nephila clavipes</name>
    <dbReference type="NCBI Taxonomy" id="2585209"/>
    <lineage>
        <taxon>Eukaryota</taxon>
        <taxon>Metazoa</taxon>
        <taxon>Ecdysozoa</taxon>
        <taxon>Arthropoda</taxon>
        <taxon>Chelicerata</taxon>
        <taxon>Arachnida</taxon>
        <taxon>Araneae</taxon>
        <taxon>Araneomorphae</taxon>
        <taxon>Entelegynae</taxon>
        <taxon>Araneoidea</taxon>
        <taxon>Nephilidae</taxon>
        <taxon>Trichonephila</taxon>
    </lineage>
</organism>
<comment type="caution">
    <text evidence="1">The sequence shown here is derived from an EMBL/GenBank/DDBJ whole genome shotgun (WGS) entry which is preliminary data.</text>
</comment>
<dbReference type="InterPro" id="IPR036397">
    <property type="entry name" value="RNaseH_sf"/>
</dbReference>
<dbReference type="AlphaFoldDB" id="A0A8X6V5P3"/>
<keyword evidence="2" id="KW-1185">Reference proteome</keyword>
<evidence type="ECO:0000313" key="1">
    <source>
        <dbReference type="EMBL" id="GFY05782.1"/>
    </source>
</evidence>
<dbReference type="Gene3D" id="3.30.420.10">
    <property type="entry name" value="Ribonuclease H-like superfamily/Ribonuclease H"/>
    <property type="match status" value="1"/>
</dbReference>
<dbReference type="EMBL" id="BMAU01021255">
    <property type="protein sequence ID" value="GFY05782.1"/>
    <property type="molecule type" value="Genomic_DNA"/>
</dbReference>
<accession>A0A8X6V5P3</accession>
<dbReference type="Proteomes" id="UP000887159">
    <property type="component" value="Unassembled WGS sequence"/>
</dbReference>
<reference evidence="1" key="1">
    <citation type="submission" date="2020-08" db="EMBL/GenBank/DDBJ databases">
        <title>Multicomponent nature underlies the extraordinary mechanical properties of spider dragline silk.</title>
        <authorList>
            <person name="Kono N."/>
            <person name="Nakamura H."/>
            <person name="Mori M."/>
            <person name="Yoshida Y."/>
            <person name="Ohtoshi R."/>
            <person name="Malay A.D."/>
            <person name="Moran D.A.P."/>
            <person name="Tomita M."/>
            <person name="Numata K."/>
            <person name="Arakawa K."/>
        </authorList>
    </citation>
    <scope>NUCLEOTIDE SEQUENCE</scope>
</reference>
<sequence length="271" mass="30390">MAELSPSVIYRLWQQFLTTDLASRGFNQGRPCATMNACDRYLIFAHERIVPQLQMNLDHPSLQAPDGWFQGQPCVEDFTNVVFMLYVQPFVPRSRHATGGNVCSEHVNMSTGCAINEGLLTLRKSPGILKAIIGLFSFGENQELVFIHYTSVKDGSGSDCVWGGISLGGRHVFSRGNVNSYRYDSLDAYVHPYVKTIDNAFMLQDDNARPHRAHIMDAYLEQKTIQRMQWSASSSDLKSIEHFGGTLERRVAAFNPPPRTLATLSTDLVEQ</sequence>
<name>A0A8X6V5P3_TRICX</name>
<proteinExistence type="predicted"/>
<protein>
    <submittedName>
        <fullName evidence="1">Transposable element Tcb1 transposase</fullName>
    </submittedName>
</protein>